<protein>
    <submittedName>
        <fullName evidence="11">Cyclic peptide transporter</fullName>
    </submittedName>
</protein>
<dbReference type="InterPro" id="IPR050095">
    <property type="entry name" value="ECF_ABC_transporter_ATP-bd"/>
</dbReference>
<name>A0A3M4MA42_PSECI</name>
<dbReference type="EMBL" id="RBRE01000010">
    <property type="protein sequence ID" value="RMQ50433.1"/>
    <property type="molecule type" value="Genomic_DNA"/>
</dbReference>
<dbReference type="PROSITE" id="PS50893">
    <property type="entry name" value="ABC_TRANSPORTER_2"/>
    <property type="match status" value="1"/>
</dbReference>
<dbReference type="InterPro" id="IPR011527">
    <property type="entry name" value="ABC1_TM_dom"/>
</dbReference>
<dbReference type="GO" id="GO:0015833">
    <property type="term" value="P:peptide transport"/>
    <property type="evidence" value="ECO:0007669"/>
    <property type="project" value="InterPro"/>
</dbReference>
<dbReference type="NCBIfam" id="TIGR01194">
    <property type="entry name" value="cyc_pep_trnsptr"/>
    <property type="match status" value="1"/>
</dbReference>
<evidence type="ECO:0000256" key="5">
    <source>
        <dbReference type="ARBA" id="ARBA00022840"/>
    </source>
</evidence>
<dbReference type="CDD" id="cd03225">
    <property type="entry name" value="ABC_cobalt_CbiO_domain1"/>
    <property type="match status" value="1"/>
</dbReference>
<evidence type="ECO:0000256" key="2">
    <source>
        <dbReference type="ARBA" id="ARBA00022448"/>
    </source>
</evidence>
<dbReference type="PANTHER" id="PTHR43553">
    <property type="entry name" value="HEAVY METAL TRANSPORTER"/>
    <property type="match status" value="1"/>
</dbReference>
<dbReference type="PROSITE" id="PS50929">
    <property type="entry name" value="ABC_TM1F"/>
    <property type="match status" value="1"/>
</dbReference>
<dbReference type="GO" id="GO:0140359">
    <property type="term" value="F:ABC-type transporter activity"/>
    <property type="evidence" value="ECO:0007669"/>
    <property type="project" value="InterPro"/>
</dbReference>
<feature type="transmembrane region" description="Helical" evidence="8">
    <location>
        <begin position="265"/>
        <end position="283"/>
    </location>
</feature>
<dbReference type="OrthoDB" id="9760776at2"/>
<dbReference type="Pfam" id="PF00005">
    <property type="entry name" value="ABC_tran"/>
    <property type="match status" value="1"/>
</dbReference>
<accession>A0A3M4MA42</accession>
<keyword evidence="2" id="KW-0813">Transport</keyword>
<dbReference type="GO" id="GO:0043190">
    <property type="term" value="C:ATP-binding cassette (ABC) transporter complex"/>
    <property type="evidence" value="ECO:0007669"/>
    <property type="project" value="TreeGrafter"/>
</dbReference>
<comment type="subcellular location">
    <subcellularLocation>
        <location evidence="1">Cell membrane</location>
        <topology evidence="1">Multi-pass membrane protein</topology>
    </subcellularLocation>
</comment>
<evidence type="ECO:0000256" key="1">
    <source>
        <dbReference type="ARBA" id="ARBA00004651"/>
    </source>
</evidence>
<reference evidence="11 12" key="1">
    <citation type="submission" date="2018-08" db="EMBL/GenBank/DDBJ databases">
        <title>Recombination of ecologically and evolutionarily significant loci maintains genetic cohesion in the Pseudomonas syringae species complex.</title>
        <authorList>
            <person name="Dillon M."/>
            <person name="Thakur S."/>
            <person name="Almeida R.N.D."/>
            <person name="Weir B.S."/>
            <person name="Guttman D.S."/>
        </authorList>
    </citation>
    <scope>NUCLEOTIDE SEQUENCE [LARGE SCALE GENOMIC DNA]</scope>
    <source>
        <strain evidence="11 12">ICMP 3353</strain>
    </source>
</reference>
<evidence type="ECO:0000259" key="9">
    <source>
        <dbReference type="PROSITE" id="PS50893"/>
    </source>
</evidence>
<feature type="transmembrane region" description="Helical" evidence="8">
    <location>
        <begin position="15"/>
        <end position="36"/>
    </location>
</feature>
<dbReference type="SUPFAM" id="SSF90123">
    <property type="entry name" value="ABC transporter transmembrane region"/>
    <property type="match status" value="1"/>
</dbReference>
<dbReference type="InterPro" id="IPR003593">
    <property type="entry name" value="AAA+_ATPase"/>
</dbReference>
<evidence type="ECO:0000256" key="7">
    <source>
        <dbReference type="ARBA" id="ARBA00023136"/>
    </source>
</evidence>
<feature type="transmembrane region" description="Helical" evidence="8">
    <location>
        <begin position="48"/>
        <end position="73"/>
    </location>
</feature>
<dbReference type="RefSeq" id="WP_122314216.1">
    <property type="nucleotide sequence ID" value="NZ_RBRE01000010.1"/>
</dbReference>
<dbReference type="Proteomes" id="UP000277236">
    <property type="component" value="Unassembled WGS sequence"/>
</dbReference>
<keyword evidence="4" id="KW-0547">Nucleotide-binding</keyword>
<dbReference type="InterPro" id="IPR036640">
    <property type="entry name" value="ABC1_TM_sf"/>
</dbReference>
<sequence length="550" mass="60981">MILLKELLHNARWRIFLAVLSSALSAAASIGLIGYINRSLEQGPGNIGQALLVFAGLLVLLFISGVTSQWLLVQIGHRLVYQLRLRLVGKVLGTALERIERLGSPRIYNALTKDVTTVATAFKQLPISLYNGLLLLAGLAYMAWLSLPFFFLTLAVIAFGVALDVLLGRKVKTLMQAVRQQDDQLTEQFEAAIHGRCELGLSRERRHQLYQHKLEPIARASLDASVRADTLWAINLNWTTLLVFVLIGTLFFLGQGLGWLNQQVVVGYVLAIMFLRTPISMILDAIPAVIRGHVALQAIDALALGETVQFKAPEQAAQAFSELRLSNVAYRYPGQNDEFAFELGPIDLSIRRGELIFIVGGNGSGKSTLAKLLTGLYVPTSGQVSLNGVVLDAATSEWHREHFAAIFADFYLFADVLGEAGNHEGLEARVDHYLERLGLAHKVEFAAGRLSTTALSMGQRKRLALLMLMMEGREVFLLDEWAADQDPVFRHVFYNDLLPELKAAGKTVIAITHDDRYFDVADRVYRLDYGHLVDYDRETENPFQLAGQGL</sequence>
<dbReference type="InterPro" id="IPR005898">
    <property type="entry name" value="Cyc_pep_transpt_SyrD/YojI"/>
</dbReference>
<evidence type="ECO:0000259" key="10">
    <source>
        <dbReference type="PROSITE" id="PS50929"/>
    </source>
</evidence>
<dbReference type="GO" id="GO:0016887">
    <property type="term" value="F:ATP hydrolysis activity"/>
    <property type="evidence" value="ECO:0007669"/>
    <property type="project" value="InterPro"/>
</dbReference>
<dbReference type="GO" id="GO:1904680">
    <property type="term" value="F:peptide transmembrane transporter activity"/>
    <property type="evidence" value="ECO:0007669"/>
    <property type="project" value="InterPro"/>
</dbReference>
<feature type="domain" description="ABC transmembrane type-1" evidence="10">
    <location>
        <begin position="15"/>
        <end position="291"/>
    </location>
</feature>
<organism evidence="11 12">
    <name type="scientific">Pseudomonas cichorii</name>
    <dbReference type="NCBI Taxonomy" id="36746"/>
    <lineage>
        <taxon>Bacteria</taxon>
        <taxon>Pseudomonadati</taxon>
        <taxon>Pseudomonadota</taxon>
        <taxon>Gammaproteobacteria</taxon>
        <taxon>Pseudomonadales</taxon>
        <taxon>Pseudomonadaceae</taxon>
        <taxon>Pseudomonas</taxon>
    </lineage>
</organism>
<dbReference type="InterPro" id="IPR015856">
    <property type="entry name" value="ABC_transpr_CbiO/EcfA_su"/>
</dbReference>
<dbReference type="InterPro" id="IPR027417">
    <property type="entry name" value="P-loop_NTPase"/>
</dbReference>
<keyword evidence="5" id="KW-0067">ATP-binding</keyword>
<keyword evidence="3 8" id="KW-0812">Transmembrane</keyword>
<dbReference type="PANTHER" id="PTHR43553:SF11">
    <property type="entry name" value="ABC TRANSPORTER ATP-BINDING_PERMEASE PROTEIN YOJI"/>
    <property type="match status" value="1"/>
</dbReference>
<feature type="transmembrane region" description="Helical" evidence="8">
    <location>
        <begin position="127"/>
        <end position="144"/>
    </location>
</feature>
<feature type="transmembrane region" description="Helical" evidence="8">
    <location>
        <begin position="231"/>
        <end position="253"/>
    </location>
</feature>
<evidence type="ECO:0000256" key="8">
    <source>
        <dbReference type="SAM" id="Phobius"/>
    </source>
</evidence>
<evidence type="ECO:0000256" key="4">
    <source>
        <dbReference type="ARBA" id="ARBA00022741"/>
    </source>
</evidence>
<dbReference type="GO" id="GO:0005524">
    <property type="term" value="F:ATP binding"/>
    <property type="evidence" value="ECO:0007669"/>
    <property type="project" value="UniProtKB-KW"/>
</dbReference>
<dbReference type="Gene3D" id="3.40.50.300">
    <property type="entry name" value="P-loop containing nucleotide triphosphate hydrolases"/>
    <property type="match status" value="1"/>
</dbReference>
<evidence type="ECO:0000313" key="12">
    <source>
        <dbReference type="Proteomes" id="UP000277236"/>
    </source>
</evidence>
<dbReference type="Gene3D" id="1.20.1560.10">
    <property type="entry name" value="ABC transporter type 1, transmembrane domain"/>
    <property type="match status" value="1"/>
</dbReference>
<evidence type="ECO:0000256" key="6">
    <source>
        <dbReference type="ARBA" id="ARBA00022989"/>
    </source>
</evidence>
<evidence type="ECO:0000313" key="11">
    <source>
        <dbReference type="EMBL" id="RMQ50433.1"/>
    </source>
</evidence>
<proteinExistence type="predicted"/>
<dbReference type="Pfam" id="PF00664">
    <property type="entry name" value="ABC_membrane"/>
    <property type="match status" value="1"/>
</dbReference>
<evidence type="ECO:0000256" key="3">
    <source>
        <dbReference type="ARBA" id="ARBA00022692"/>
    </source>
</evidence>
<dbReference type="AlphaFoldDB" id="A0A3M4MA42"/>
<dbReference type="SMART" id="SM00382">
    <property type="entry name" value="AAA"/>
    <property type="match status" value="1"/>
</dbReference>
<feature type="transmembrane region" description="Helical" evidence="8">
    <location>
        <begin position="150"/>
        <end position="167"/>
    </location>
</feature>
<feature type="domain" description="ABC transporter" evidence="9">
    <location>
        <begin position="323"/>
        <end position="548"/>
    </location>
</feature>
<dbReference type="InterPro" id="IPR003439">
    <property type="entry name" value="ABC_transporter-like_ATP-bd"/>
</dbReference>
<comment type="caution">
    <text evidence="11">The sequence shown here is derived from an EMBL/GenBank/DDBJ whole genome shotgun (WGS) entry which is preliminary data.</text>
</comment>
<keyword evidence="7 8" id="KW-0472">Membrane</keyword>
<keyword evidence="6 8" id="KW-1133">Transmembrane helix</keyword>
<gene>
    <name evidence="11" type="ORF">ALQ04_02886</name>
</gene>
<dbReference type="SUPFAM" id="SSF52540">
    <property type="entry name" value="P-loop containing nucleoside triphosphate hydrolases"/>
    <property type="match status" value="1"/>
</dbReference>